<protein>
    <recommendedName>
        <fullName evidence="2">GGDEF domain-containing protein</fullName>
    </recommendedName>
</protein>
<organism evidence="3 4">
    <name type="scientific">Fictibacillus phosphorivorans</name>
    <dbReference type="NCBI Taxonomy" id="1221500"/>
    <lineage>
        <taxon>Bacteria</taxon>
        <taxon>Bacillati</taxon>
        <taxon>Bacillota</taxon>
        <taxon>Bacilli</taxon>
        <taxon>Bacillales</taxon>
        <taxon>Fictibacillaceae</taxon>
        <taxon>Fictibacillus</taxon>
    </lineage>
</organism>
<dbReference type="Pfam" id="PF00990">
    <property type="entry name" value="GGDEF"/>
    <property type="match status" value="1"/>
</dbReference>
<dbReference type="SMART" id="SM00267">
    <property type="entry name" value="GGDEF"/>
    <property type="match status" value="1"/>
</dbReference>
<dbReference type="RefSeq" id="WP_066237238.1">
    <property type="nucleotide sequence ID" value="NZ_LRFC01000001.1"/>
</dbReference>
<evidence type="ECO:0000259" key="2">
    <source>
        <dbReference type="PROSITE" id="PS50887"/>
    </source>
</evidence>
<evidence type="ECO:0000256" key="1">
    <source>
        <dbReference type="SAM" id="Phobius"/>
    </source>
</evidence>
<feature type="transmembrane region" description="Helical" evidence="1">
    <location>
        <begin position="47"/>
        <end position="65"/>
    </location>
</feature>
<dbReference type="Gene3D" id="3.30.70.270">
    <property type="match status" value="1"/>
</dbReference>
<dbReference type="NCBIfam" id="TIGR00254">
    <property type="entry name" value="GGDEF"/>
    <property type="match status" value="1"/>
</dbReference>
<evidence type="ECO:0000313" key="3">
    <source>
        <dbReference type="EMBL" id="KZE69466.1"/>
    </source>
</evidence>
<keyword evidence="1" id="KW-1133">Transmembrane helix</keyword>
<keyword evidence="4" id="KW-1185">Reference proteome</keyword>
<dbReference type="PROSITE" id="PS50887">
    <property type="entry name" value="GGDEF"/>
    <property type="match status" value="1"/>
</dbReference>
<dbReference type="InterPro" id="IPR000160">
    <property type="entry name" value="GGDEF_dom"/>
</dbReference>
<feature type="transmembrane region" description="Helical" evidence="1">
    <location>
        <begin position="77"/>
        <end position="96"/>
    </location>
</feature>
<dbReference type="GO" id="GO:0005886">
    <property type="term" value="C:plasma membrane"/>
    <property type="evidence" value="ECO:0007669"/>
    <property type="project" value="TreeGrafter"/>
</dbReference>
<dbReference type="PANTHER" id="PTHR45138">
    <property type="entry name" value="REGULATORY COMPONENTS OF SENSORY TRANSDUCTION SYSTEM"/>
    <property type="match status" value="1"/>
</dbReference>
<dbReference type="AlphaFoldDB" id="A0A161RXF0"/>
<dbReference type="GO" id="GO:1902201">
    <property type="term" value="P:negative regulation of bacterial-type flagellum-dependent cell motility"/>
    <property type="evidence" value="ECO:0007669"/>
    <property type="project" value="TreeGrafter"/>
</dbReference>
<comment type="caution">
    <text evidence="3">The sequence shown here is derived from an EMBL/GenBank/DDBJ whole genome shotgun (WGS) entry which is preliminary data.</text>
</comment>
<dbReference type="EMBL" id="LRFC01000001">
    <property type="protein sequence ID" value="KZE69466.1"/>
    <property type="molecule type" value="Genomic_DNA"/>
</dbReference>
<dbReference type="PANTHER" id="PTHR45138:SF9">
    <property type="entry name" value="DIGUANYLATE CYCLASE DGCM-RELATED"/>
    <property type="match status" value="1"/>
</dbReference>
<dbReference type="GO" id="GO:0052621">
    <property type="term" value="F:diguanylate cyclase activity"/>
    <property type="evidence" value="ECO:0007669"/>
    <property type="project" value="TreeGrafter"/>
</dbReference>
<reference evidence="4" key="1">
    <citation type="submission" date="2016-01" db="EMBL/GenBank/DDBJ databases">
        <title>Draft genome of Chromobacterium sp. F49.</title>
        <authorList>
            <person name="Hong K.W."/>
        </authorList>
    </citation>
    <scope>NUCLEOTIDE SEQUENCE [LARGE SCALE GENOMIC DNA]</scope>
    <source>
        <strain evidence="4">P7IIIA</strain>
    </source>
</reference>
<dbReference type="SUPFAM" id="SSF55073">
    <property type="entry name" value="Nucleotide cyclase"/>
    <property type="match status" value="1"/>
</dbReference>
<keyword evidence="1" id="KW-0472">Membrane</keyword>
<feature type="transmembrane region" description="Helical" evidence="1">
    <location>
        <begin position="152"/>
        <end position="172"/>
    </location>
</feature>
<feature type="transmembrane region" description="Helical" evidence="1">
    <location>
        <begin position="18"/>
        <end position="35"/>
    </location>
</feature>
<dbReference type="Proteomes" id="UP000076567">
    <property type="component" value="Unassembled WGS sequence"/>
</dbReference>
<name>A0A161RXF0_9BACL</name>
<proteinExistence type="predicted"/>
<feature type="domain" description="GGDEF" evidence="2">
    <location>
        <begin position="215"/>
        <end position="348"/>
    </location>
</feature>
<gene>
    <name evidence="3" type="ORF">AWM68_04160</name>
</gene>
<dbReference type="FunFam" id="3.30.70.270:FF:000001">
    <property type="entry name" value="Diguanylate cyclase domain protein"/>
    <property type="match status" value="1"/>
</dbReference>
<dbReference type="CDD" id="cd01949">
    <property type="entry name" value="GGDEF"/>
    <property type="match status" value="1"/>
</dbReference>
<dbReference type="InterPro" id="IPR029787">
    <property type="entry name" value="Nucleotide_cyclase"/>
</dbReference>
<feature type="transmembrane region" description="Helical" evidence="1">
    <location>
        <begin position="124"/>
        <end position="140"/>
    </location>
</feature>
<keyword evidence="1" id="KW-0812">Transmembrane</keyword>
<feature type="transmembrane region" description="Helical" evidence="1">
    <location>
        <begin position="102"/>
        <end position="119"/>
    </location>
</feature>
<sequence>MRDLFVITEHRSENISSFLRWFFLVLCIPLFYYPPFSNVLNYETDTFPLLLAIGILYMTSTQIVLHKCHEKSVHYRFFTRGGIVFDYIAYVWLMQLSGGAESPFVSVGYLIVIHAALYWRLKGAFLLGAASFSILLFFFIRDSGYQDTMASFEFFMKSCFLWLIALYGGIIASKERQHYLEKNMYQLQSEQDYLTGLLNHRKFQEDVLEKTKQNKPFTLVLCDIDRFKNFNDQHGHLIGDEVLKLVGSTFKRYISLKDGEAYRYGGEEFAWILHTASKNEVKKMIESVNIHLRRYPYTIGNEPLPVTLSYGIAIYSAGEKPAEIIQRADTLLYEAKSAGRNTVKLDTIKIEENQLMM</sequence>
<dbReference type="InterPro" id="IPR050469">
    <property type="entry name" value="Diguanylate_Cyclase"/>
</dbReference>
<dbReference type="GO" id="GO:0043709">
    <property type="term" value="P:cell adhesion involved in single-species biofilm formation"/>
    <property type="evidence" value="ECO:0007669"/>
    <property type="project" value="TreeGrafter"/>
</dbReference>
<evidence type="ECO:0000313" key="4">
    <source>
        <dbReference type="Proteomes" id="UP000076567"/>
    </source>
</evidence>
<dbReference type="InterPro" id="IPR043128">
    <property type="entry name" value="Rev_trsase/Diguanyl_cyclase"/>
</dbReference>
<accession>A0A161RXF0</accession>